<dbReference type="OrthoDB" id="10067219at2759"/>
<dbReference type="Proteomes" id="UP000030746">
    <property type="component" value="Unassembled WGS sequence"/>
</dbReference>
<protein>
    <submittedName>
        <fullName evidence="2">Uncharacterized protein</fullName>
    </submittedName>
</protein>
<name>V4AC52_LOTGI</name>
<keyword evidence="3" id="KW-1185">Reference proteome</keyword>
<feature type="region of interest" description="Disordered" evidence="1">
    <location>
        <begin position="28"/>
        <end position="85"/>
    </location>
</feature>
<dbReference type="HOGENOM" id="CLU_1697524_0_0_1"/>
<feature type="compositionally biased region" description="Polar residues" evidence="1">
    <location>
        <begin position="34"/>
        <end position="65"/>
    </location>
</feature>
<evidence type="ECO:0000313" key="3">
    <source>
        <dbReference type="Proteomes" id="UP000030746"/>
    </source>
</evidence>
<dbReference type="AlphaFoldDB" id="V4AC52"/>
<organism evidence="2 3">
    <name type="scientific">Lottia gigantea</name>
    <name type="common">Giant owl limpet</name>
    <dbReference type="NCBI Taxonomy" id="225164"/>
    <lineage>
        <taxon>Eukaryota</taxon>
        <taxon>Metazoa</taxon>
        <taxon>Spiralia</taxon>
        <taxon>Lophotrochozoa</taxon>
        <taxon>Mollusca</taxon>
        <taxon>Gastropoda</taxon>
        <taxon>Patellogastropoda</taxon>
        <taxon>Lottioidea</taxon>
        <taxon>Lottiidae</taxon>
        <taxon>Lottia</taxon>
    </lineage>
</organism>
<gene>
    <name evidence="2" type="ORF">LOTGIDRAFT_233612</name>
</gene>
<dbReference type="EMBL" id="KB202325">
    <property type="protein sequence ID" value="ESO90856.1"/>
    <property type="molecule type" value="Genomic_DNA"/>
</dbReference>
<dbReference type="RefSeq" id="XP_009058507.1">
    <property type="nucleotide sequence ID" value="XM_009060259.1"/>
</dbReference>
<dbReference type="CTD" id="20249316"/>
<reference evidence="2 3" key="1">
    <citation type="journal article" date="2013" name="Nature">
        <title>Insights into bilaterian evolution from three spiralian genomes.</title>
        <authorList>
            <person name="Simakov O."/>
            <person name="Marletaz F."/>
            <person name="Cho S.J."/>
            <person name="Edsinger-Gonzales E."/>
            <person name="Havlak P."/>
            <person name="Hellsten U."/>
            <person name="Kuo D.H."/>
            <person name="Larsson T."/>
            <person name="Lv J."/>
            <person name="Arendt D."/>
            <person name="Savage R."/>
            <person name="Osoegawa K."/>
            <person name="de Jong P."/>
            <person name="Grimwood J."/>
            <person name="Chapman J.A."/>
            <person name="Shapiro H."/>
            <person name="Aerts A."/>
            <person name="Otillar R.P."/>
            <person name="Terry A.Y."/>
            <person name="Boore J.L."/>
            <person name="Grigoriev I.V."/>
            <person name="Lindberg D.R."/>
            <person name="Seaver E.C."/>
            <person name="Weisblat D.A."/>
            <person name="Putnam N.H."/>
            <person name="Rokhsar D.S."/>
        </authorList>
    </citation>
    <scope>NUCLEOTIDE SEQUENCE [LARGE SCALE GENOMIC DNA]</scope>
</reference>
<dbReference type="KEGG" id="lgi:LOTGIDRAFT_233612"/>
<proteinExistence type="predicted"/>
<sequence>MQSLKQQDYYRACTFTGIPGHMMFPDPSYGKTAWTPQSSPSNQGYHPNPLQSLGKSTLDSSNTPWRPQEKKRRVIENCESSEERGTRDLSCDIIDIWSRVPKTEFKVIRAFNRVGRLSLKQIESSKVGKINGRKCSSTGTDFKWWINTDFSISAF</sequence>
<dbReference type="GeneID" id="20249316"/>
<accession>V4AC52</accession>
<evidence type="ECO:0000256" key="1">
    <source>
        <dbReference type="SAM" id="MobiDB-lite"/>
    </source>
</evidence>
<evidence type="ECO:0000313" key="2">
    <source>
        <dbReference type="EMBL" id="ESO90856.1"/>
    </source>
</evidence>